<name>A0AAQ0AZK1_LEPIR</name>
<reference evidence="1" key="1">
    <citation type="submission" date="2019-09" db="EMBL/GenBank/DDBJ databases">
        <title>Comparative Genomics of Leptospira interrogans Reveals Genome Plasticity - A Common Adaptive Strategy for Survival in Various Hosts.</title>
        <authorList>
            <person name="Ramli S.R."/>
            <person name="Bunk B."/>
            <person name="Goris M."/>
            <person name="Bhuju S."/>
            <person name="Jarek M."/>
            <person name="Sproer C."/>
            <person name="Mustakim S."/>
            <person name="Strommenger B."/>
            <person name="Pessler F."/>
        </authorList>
    </citation>
    <scope>NUCLEOTIDE SEQUENCE</scope>
    <source>
        <strain evidence="1">782</strain>
    </source>
</reference>
<protein>
    <submittedName>
        <fullName evidence="1">Uncharacterized protein</fullName>
    </submittedName>
</protein>
<organism evidence="1 2">
    <name type="scientific">Leptospira interrogans serovar Canicola</name>
    <dbReference type="NCBI Taxonomy" id="211880"/>
    <lineage>
        <taxon>Bacteria</taxon>
        <taxon>Pseudomonadati</taxon>
        <taxon>Spirochaetota</taxon>
        <taxon>Spirochaetia</taxon>
        <taxon>Leptospirales</taxon>
        <taxon>Leptospiraceae</taxon>
        <taxon>Leptospira</taxon>
    </lineage>
</organism>
<accession>A0AAQ0AZK1</accession>
<evidence type="ECO:0000313" key="2">
    <source>
        <dbReference type="Proteomes" id="UP000663124"/>
    </source>
</evidence>
<proteinExistence type="predicted"/>
<gene>
    <name evidence="1" type="ORF">Lepto782_15985</name>
</gene>
<evidence type="ECO:0000313" key="1">
    <source>
        <dbReference type="EMBL" id="QOI43600.1"/>
    </source>
</evidence>
<dbReference type="EMBL" id="CP043884">
    <property type="protein sequence ID" value="QOI43600.1"/>
    <property type="molecule type" value="Genomic_DNA"/>
</dbReference>
<dbReference type="AlphaFoldDB" id="A0AAQ0AZK1"/>
<sequence length="253" mass="28639">MQKSVIEITEASQKIIGIDITMNDSWIRVTEFGIQQSIIINGSPYPVPEECQFPIIRLLNDQSFILADTRTKKNRSNLWIIDYQGKVINSFRVGDSIQDIVAFKDGIVVTYFDEAFGNFEGLDGMVFFNFKGEVNFHYSEVECYCASTIDTNQLLTFFYPDFKAIVFNLRDSSHTIYESPPDIAGASAVTCFKGTPFFHGSYKDKSGVHKWNLGSKETKRIGEIPGSIRGLKNGRFLAYYQSIYSVLSIEDSD</sequence>
<dbReference type="RefSeq" id="WP_061234467.1">
    <property type="nucleotide sequence ID" value="NZ_CP043884.1"/>
</dbReference>
<dbReference type="Proteomes" id="UP000663124">
    <property type="component" value="Chromosome 1"/>
</dbReference>